<evidence type="ECO:0000313" key="3">
    <source>
        <dbReference type="EMBL" id="SUZ53178.1"/>
    </source>
</evidence>
<organism evidence="3">
    <name type="scientific">marine metagenome</name>
    <dbReference type="NCBI Taxonomy" id="408172"/>
    <lineage>
        <taxon>unclassified sequences</taxon>
        <taxon>metagenomes</taxon>
        <taxon>ecological metagenomes</taxon>
    </lineage>
</organism>
<dbReference type="InterPro" id="IPR018170">
    <property type="entry name" value="Aldo/ket_reductase_CS"/>
</dbReference>
<dbReference type="PANTHER" id="PTHR43364">
    <property type="entry name" value="NADH-SPECIFIC METHYLGLYOXAL REDUCTASE-RELATED"/>
    <property type="match status" value="1"/>
</dbReference>
<dbReference type="CDD" id="cd19084">
    <property type="entry name" value="AKR_AKR11B1-like"/>
    <property type="match status" value="1"/>
</dbReference>
<dbReference type="Gene3D" id="3.20.20.100">
    <property type="entry name" value="NADP-dependent oxidoreductase domain"/>
    <property type="match status" value="1"/>
</dbReference>
<dbReference type="GO" id="GO:0005829">
    <property type="term" value="C:cytosol"/>
    <property type="evidence" value="ECO:0007669"/>
    <property type="project" value="TreeGrafter"/>
</dbReference>
<name>A0A381NH75_9ZZZZ</name>
<dbReference type="InterPro" id="IPR036812">
    <property type="entry name" value="NAD(P)_OxRdtase_dom_sf"/>
</dbReference>
<proteinExistence type="predicted"/>
<dbReference type="SUPFAM" id="SSF51430">
    <property type="entry name" value="NAD(P)-linked oxidoreductase"/>
    <property type="match status" value="1"/>
</dbReference>
<dbReference type="AlphaFoldDB" id="A0A381NH75"/>
<dbReference type="Pfam" id="PF00248">
    <property type="entry name" value="Aldo_ket_red"/>
    <property type="match status" value="1"/>
</dbReference>
<dbReference type="GO" id="GO:0016491">
    <property type="term" value="F:oxidoreductase activity"/>
    <property type="evidence" value="ECO:0007669"/>
    <property type="project" value="UniProtKB-KW"/>
</dbReference>
<evidence type="ECO:0000256" key="1">
    <source>
        <dbReference type="ARBA" id="ARBA00023002"/>
    </source>
</evidence>
<keyword evidence="1" id="KW-0560">Oxidoreductase</keyword>
<reference evidence="3" key="1">
    <citation type="submission" date="2018-05" db="EMBL/GenBank/DDBJ databases">
        <authorList>
            <person name="Lanie J.A."/>
            <person name="Ng W.-L."/>
            <person name="Kazmierczak K.M."/>
            <person name="Andrzejewski T.M."/>
            <person name="Davidsen T.M."/>
            <person name="Wayne K.J."/>
            <person name="Tettelin H."/>
            <person name="Glass J.I."/>
            <person name="Rusch D."/>
            <person name="Podicherti R."/>
            <person name="Tsui H.-C.T."/>
            <person name="Winkler M.E."/>
        </authorList>
    </citation>
    <scope>NUCLEOTIDE SEQUENCE</scope>
</reference>
<dbReference type="PRINTS" id="PR00069">
    <property type="entry name" value="ALDKETRDTASE"/>
</dbReference>
<dbReference type="PROSITE" id="PS00062">
    <property type="entry name" value="ALDOKETO_REDUCTASE_2"/>
    <property type="match status" value="1"/>
</dbReference>
<dbReference type="InterPro" id="IPR020471">
    <property type="entry name" value="AKR"/>
</dbReference>
<protein>
    <recommendedName>
        <fullName evidence="2">NADP-dependent oxidoreductase domain-containing protein</fullName>
    </recommendedName>
</protein>
<feature type="domain" description="NADP-dependent oxidoreductase" evidence="2">
    <location>
        <begin position="16"/>
        <end position="294"/>
    </location>
</feature>
<accession>A0A381NH75</accession>
<dbReference type="InterPro" id="IPR023210">
    <property type="entry name" value="NADP_OxRdtase_dom"/>
</dbReference>
<dbReference type="PANTHER" id="PTHR43364:SF4">
    <property type="entry name" value="NAD(P)-LINKED OXIDOREDUCTASE SUPERFAMILY PROTEIN"/>
    <property type="match status" value="1"/>
</dbReference>
<evidence type="ECO:0000259" key="2">
    <source>
        <dbReference type="Pfam" id="PF00248"/>
    </source>
</evidence>
<dbReference type="InterPro" id="IPR050523">
    <property type="entry name" value="AKR_Detox_Biosynth"/>
</dbReference>
<gene>
    <name evidence="3" type="ORF">METZ01_LOCUS6032</name>
</gene>
<sequence>METRALGKSDLEVSTVCFGAWPIGGGMGNVDPKQAADTIHAAVDAGITFIDTAEGYQTSESVLGQALKGRRDSVILASKLSGPDHSEKHIREAIENSLSALNVEYIDLYQLHTPQPKWPIKNTMEILMDLKKQGKIRHIGLSNFTSDQTQEAMEFGPIISSQPRYNLLFRQENPTLTFCKENQIGVIPHSVLAKGLLGGSYKPGHTFPKDDERRLFNFFQGELFQTIYEVTQQLEEWAKSHGRDLIQLAIAWVLSNSAVTSAIVGMKSVVQVQNVAQASTWKLTSTDLSEVEAVIGNLQPEWIKDQTPEDLPYRFGSY</sequence>
<dbReference type="EMBL" id="UINC01000318">
    <property type="protein sequence ID" value="SUZ53178.1"/>
    <property type="molecule type" value="Genomic_DNA"/>
</dbReference>